<feature type="region of interest" description="Disordered" evidence="1">
    <location>
        <begin position="499"/>
        <end position="546"/>
    </location>
</feature>
<feature type="region of interest" description="Disordered" evidence="1">
    <location>
        <begin position="356"/>
        <end position="485"/>
    </location>
</feature>
<feature type="compositionally biased region" description="Polar residues" evidence="1">
    <location>
        <begin position="356"/>
        <end position="366"/>
    </location>
</feature>
<evidence type="ECO:0000313" key="2">
    <source>
        <dbReference type="EMBL" id="EDR12025.1"/>
    </source>
</evidence>
<keyword evidence="3" id="KW-1185">Reference proteome</keyword>
<organism evidence="3">
    <name type="scientific">Laccaria bicolor (strain S238N-H82 / ATCC MYA-4686)</name>
    <name type="common">Bicoloured deceiver</name>
    <name type="synonym">Laccaria laccata var. bicolor</name>
    <dbReference type="NCBI Taxonomy" id="486041"/>
    <lineage>
        <taxon>Eukaryota</taxon>
        <taxon>Fungi</taxon>
        <taxon>Dikarya</taxon>
        <taxon>Basidiomycota</taxon>
        <taxon>Agaricomycotina</taxon>
        <taxon>Agaricomycetes</taxon>
        <taxon>Agaricomycetidae</taxon>
        <taxon>Agaricales</taxon>
        <taxon>Agaricineae</taxon>
        <taxon>Hydnangiaceae</taxon>
        <taxon>Laccaria</taxon>
    </lineage>
</organism>
<dbReference type="HOGENOM" id="CLU_021048_0_0_1"/>
<dbReference type="OrthoDB" id="2803783at2759"/>
<proteinExistence type="predicted"/>
<dbReference type="InParanoid" id="B0D1P0"/>
<feature type="compositionally biased region" description="Basic and acidic residues" evidence="1">
    <location>
        <begin position="474"/>
        <end position="485"/>
    </location>
</feature>
<name>B0D1P0_LACBS</name>
<feature type="compositionally biased region" description="Low complexity" evidence="1">
    <location>
        <begin position="520"/>
        <end position="537"/>
    </location>
</feature>
<dbReference type="Proteomes" id="UP000001194">
    <property type="component" value="Unassembled WGS sequence"/>
</dbReference>
<feature type="compositionally biased region" description="Pro residues" evidence="1">
    <location>
        <begin position="505"/>
        <end position="519"/>
    </location>
</feature>
<evidence type="ECO:0000313" key="3">
    <source>
        <dbReference type="Proteomes" id="UP000001194"/>
    </source>
</evidence>
<evidence type="ECO:0000256" key="1">
    <source>
        <dbReference type="SAM" id="MobiDB-lite"/>
    </source>
</evidence>
<feature type="compositionally biased region" description="Basic residues" evidence="1">
    <location>
        <begin position="403"/>
        <end position="413"/>
    </location>
</feature>
<dbReference type="AlphaFoldDB" id="B0D1P0"/>
<dbReference type="EMBL" id="DS547095">
    <property type="protein sequence ID" value="EDR12025.1"/>
    <property type="molecule type" value="Genomic_DNA"/>
</dbReference>
<dbReference type="KEGG" id="lbc:LACBIDRAFT_324385"/>
<feature type="compositionally biased region" description="Acidic residues" evidence="1">
    <location>
        <begin position="419"/>
        <end position="444"/>
    </location>
</feature>
<protein>
    <submittedName>
        <fullName evidence="2">Predicted protein</fullName>
    </submittedName>
</protein>
<gene>
    <name evidence="2" type="ORF">LACBIDRAFT_324385</name>
</gene>
<reference evidence="2 3" key="1">
    <citation type="journal article" date="2008" name="Nature">
        <title>The genome of Laccaria bicolor provides insights into mycorrhizal symbiosis.</title>
        <authorList>
            <person name="Martin F."/>
            <person name="Aerts A."/>
            <person name="Ahren D."/>
            <person name="Brun A."/>
            <person name="Danchin E.G.J."/>
            <person name="Duchaussoy F."/>
            <person name="Gibon J."/>
            <person name="Kohler A."/>
            <person name="Lindquist E."/>
            <person name="Pereda V."/>
            <person name="Salamov A."/>
            <person name="Shapiro H.J."/>
            <person name="Wuyts J."/>
            <person name="Blaudez D."/>
            <person name="Buee M."/>
            <person name="Brokstein P."/>
            <person name="Canbaeck B."/>
            <person name="Cohen D."/>
            <person name="Courty P.E."/>
            <person name="Coutinho P.M."/>
            <person name="Delaruelle C."/>
            <person name="Detter J.C."/>
            <person name="Deveau A."/>
            <person name="DiFazio S."/>
            <person name="Duplessis S."/>
            <person name="Fraissinet-Tachet L."/>
            <person name="Lucic E."/>
            <person name="Frey-Klett P."/>
            <person name="Fourrey C."/>
            <person name="Feussner I."/>
            <person name="Gay G."/>
            <person name="Grimwood J."/>
            <person name="Hoegger P.J."/>
            <person name="Jain P."/>
            <person name="Kilaru S."/>
            <person name="Labbe J."/>
            <person name="Lin Y.C."/>
            <person name="Legue V."/>
            <person name="Le Tacon F."/>
            <person name="Marmeisse R."/>
            <person name="Melayah D."/>
            <person name="Montanini B."/>
            <person name="Muratet M."/>
            <person name="Nehls U."/>
            <person name="Niculita-Hirzel H."/>
            <person name="Oudot-Le Secq M.P."/>
            <person name="Peter M."/>
            <person name="Quesneville H."/>
            <person name="Rajashekar B."/>
            <person name="Reich M."/>
            <person name="Rouhier N."/>
            <person name="Schmutz J."/>
            <person name="Yin T."/>
            <person name="Chalot M."/>
            <person name="Henrissat B."/>
            <person name="Kuees U."/>
            <person name="Lucas S."/>
            <person name="Van de Peer Y."/>
            <person name="Podila G.K."/>
            <person name="Polle A."/>
            <person name="Pukkila P.J."/>
            <person name="Richardson P.M."/>
            <person name="Rouze P."/>
            <person name="Sanders I.R."/>
            <person name="Stajich J.E."/>
            <person name="Tunlid A."/>
            <person name="Tuskan G."/>
            <person name="Grigoriev I.V."/>
        </authorList>
    </citation>
    <scope>NUCLEOTIDE SEQUENCE [LARGE SCALE GENOMIC DNA]</scope>
    <source>
        <strain evidence="3">S238N-H82 / ATCC MYA-4686</strain>
    </source>
</reference>
<accession>B0D1P0</accession>
<dbReference type="RefSeq" id="XP_001877922.1">
    <property type="nucleotide sequence ID" value="XM_001877887.1"/>
</dbReference>
<feature type="compositionally biased region" description="Basic residues" evidence="1">
    <location>
        <begin position="377"/>
        <end position="396"/>
    </location>
</feature>
<dbReference type="GeneID" id="6072886"/>
<sequence>MSEPKVLESTTVDDTHESGVVDAQPLLVTLKKGWAKGVRAKFLKSCLDDYKAAVLKSNEKANSVLNDILNDWFKTFHWSIPIPKRDQDNETIPPLFPFPKTSDGFEILSPADSTLKGKVIERMRKRFSSNVYLRHSLFTTGSIIVPKRPSPYNDRRKPKTQSLYWSTDFWALRAGWELWGAANFASMKEDCNIAFSDSGKPERERAAFRNTYKKAVFLELGEEEQKRWNEDALVAHRKAKEEWKEGKGEIQEMSPAEAQKALNDLPNLLGPLLEGIGKSLKMHISIFIGGPEPIQNGNINAISLHYGTNKAPAPKEWAYADVENFSVVKNVFLEFMSTCYFEASTSLPRSAETIPTMTKEAVSTTIKPADNGPRSSALRKRKAKGDRTTKSKKPAPRKAPPPKAKKGKRKRRASVVESDAGDSDDESSSSSSGEEEEEEEETSADESQGSGIGEDDEPSIPSLSRGSMHNTRRTTMDPKRLDRPEEPIEVVVAAITPAPQQDPAISPPSSHPSMPPPTLPSQGSTLPTSTSTPIPSTAHATLPGPDPNWPTWFSKAFMLLSARDLGPAFTQAIRQYIELERRYGFSIGGPQAGFKKQRRPDEVDWWVGRARMKSPEIKDVSSFDPKWWAWWNLLQPHWRGVADVKGPLGPAHREEVTGEDGWSVMDKHGQNVFLTVLATLLWWESGLPGNGQDNSSWLAAVEDVSWVMSQVVDAGLSPTTSQPPAKRQRR</sequence>